<proteinExistence type="predicted"/>
<dbReference type="STRING" id="34002.SAMN04489859_100985"/>
<evidence type="ECO:0000313" key="2">
    <source>
        <dbReference type="Proteomes" id="UP000199054"/>
    </source>
</evidence>
<dbReference type="AlphaFoldDB" id="A0A1H8HHP8"/>
<gene>
    <name evidence="1" type="ORF">SAMN04489859_100985</name>
</gene>
<dbReference type="RefSeq" id="WP_139208142.1">
    <property type="nucleotide sequence ID" value="NZ_CP067126.1"/>
</dbReference>
<accession>A0A1H8HHP8</accession>
<reference evidence="1 2" key="1">
    <citation type="submission" date="2016-10" db="EMBL/GenBank/DDBJ databases">
        <authorList>
            <person name="de Groot N.N."/>
        </authorList>
    </citation>
    <scope>NUCLEOTIDE SEQUENCE [LARGE SCALE GENOMIC DNA]</scope>
    <source>
        <strain evidence="1 2">DSM 8512</strain>
    </source>
</reference>
<name>A0A1H8HHP8_9RHOB</name>
<dbReference type="Proteomes" id="UP000199054">
    <property type="component" value="Unassembled WGS sequence"/>
</dbReference>
<evidence type="ECO:0000313" key="1">
    <source>
        <dbReference type="EMBL" id="SEN55564.1"/>
    </source>
</evidence>
<keyword evidence="2" id="KW-1185">Reference proteome</keyword>
<sequence>MIRLCVLSNSHSAALKLAWDEMSADHPDIALTFFAARGGRIGKLQVRGDELVPLDDILADQIALTSGGKRSVRPNDYDAFLVYGYGKAQLKGGGAARFSSAFADRVTIERARKRLLSERLLIRLRKITDKPVFICPCPLPTQQDGKSAPRLKDYHDEMDLLQRVVFSPLSATLVPQPAETILDGSATRPEYGEGSVRLRVPGEGLAAHDSGERLHMNKEYGRVWLTHFLPLLTTIKDKYLLSAR</sequence>
<dbReference type="EMBL" id="FODE01000009">
    <property type="protein sequence ID" value="SEN55564.1"/>
    <property type="molecule type" value="Genomic_DNA"/>
</dbReference>
<protein>
    <submittedName>
        <fullName evidence="1">Uncharacterized protein</fullName>
    </submittedName>
</protein>
<organism evidence="1 2">
    <name type="scientific">Paracoccus alcaliphilus</name>
    <dbReference type="NCBI Taxonomy" id="34002"/>
    <lineage>
        <taxon>Bacteria</taxon>
        <taxon>Pseudomonadati</taxon>
        <taxon>Pseudomonadota</taxon>
        <taxon>Alphaproteobacteria</taxon>
        <taxon>Rhodobacterales</taxon>
        <taxon>Paracoccaceae</taxon>
        <taxon>Paracoccus</taxon>
    </lineage>
</organism>
<dbReference type="OrthoDB" id="6174477at2"/>